<evidence type="ECO:0000313" key="2">
    <source>
        <dbReference type="EMBL" id="AVO35755.1"/>
    </source>
</evidence>
<feature type="compositionally biased region" description="Low complexity" evidence="1">
    <location>
        <begin position="141"/>
        <end position="159"/>
    </location>
</feature>
<dbReference type="OrthoDB" id="8888155at2"/>
<gene>
    <name evidence="2" type="ORF">C6570_17150</name>
</gene>
<dbReference type="EMBL" id="CP027666">
    <property type="protein sequence ID" value="AVO35755.1"/>
    <property type="molecule type" value="Genomic_DNA"/>
</dbReference>
<dbReference type="KEGG" id="otk:C6570_17150"/>
<reference evidence="2 3" key="1">
    <citation type="submission" date="2018-03" db="EMBL/GenBank/DDBJ databases">
        <title>Genome sequencing of Ottowia sp.</title>
        <authorList>
            <person name="Kim S.-J."/>
            <person name="Heo J."/>
            <person name="Kwon S.-W."/>
        </authorList>
    </citation>
    <scope>NUCLEOTIDE SEQUENCE [LARGE SCALE GENOMIC DNA]</scope>
    <source>
        <strain evidence="2 3">KADR8-3</strain>
    </source>
</reference>
<protein>
    <submittedName>
        <fullName evidence="2">Uncharacterized protein</fullName>
    </submittedName>
</protein>
<dbReference type="Proteomes" id="UP000239709">
    <property type="component" value="Chromosome"/>
</dbReference>
<sequence length="330" mass="34469">MKTVAVGLTEKEAFALSLLLRKLQPEGAFVAQSLGAATQGGDLYVIDADAWVHEHGVEQATAHLRGLLQGRPAVLLMAPHVPDSTEQAQADAQKAAWTAQGWVVLRRPFRAEAMRQALDAAAAHAASAPADHVATPDDGGHSAAQAQAQAHSDAPATAPLPFDTTASQRSRTSAFFSSAFFATTVQGPASQPAPAGGAGFPPPEITNAQLSLGEFTASLATSPSAECRHFLGALAQRLAQPGPFEMSFTMINGLVFDANQGWVASNTPMSVLRMVARSRSLGAHVKIVDLDADAEARRRAEQRGMTAYPLGAMLHALARVADCQLPVAAS</sequence>
<evidence type="ECO:0000256" key="1">
    <source>
        <dbReference type="SAM" id="MobiDB-lite"/>
    </source>
</evidence>
<organism evidence="2 3">
    <name type="scientific">Ottowia oryzae</name>
    <dbReference type="NCBI Taxonomy" id="2109914"/>
    <lineage>
        <taxon>Bacteria</taxon>
        <taxon>Pseudomonadati</taxon>
        <taxon>Pseudomonadota</taxon>
        <taxon>Betaproteobacteria</taxon>
        <taxon>Burkholderiales</taxon>
        <taxon>Comamonadaceae</taxon>
        <taxon>Ottowia</taxon>
    </lineage>
</organism>
<name>A0A2S0MIN9_9BURK</name>
<feature type="region of interest" description="Disordered" evidence="1">
    <location>
        <begin position="128"/>
        <end position="165"/>
    </location>
</feature>
<dbReference type="AlphaFoldDB" id="A0A2S0MIN9"/>
<dbReference type="RefSeq" id="WP_106704301.1">
    <property type="nucleotide sequence ID" value="NZ_CP027666.1"/>
</dbReference>
<keyword evidence="3" id="KW-1185">Reference proteome</keyword>
<proteinExistence type="predicted"/>
<evidence type="ECO:0000313" key="3">
    <source>
        <dbReference type="Proteomes" id="UP000239709"/>
    </source>
</evidence>
<accession>A0A2S0MIN9</accession>